<feature type="transmembrane region" description="Helical" evidence="13">
    <location>
        <begin position="832"/>
        <end position="852"/>
    </location>
</feature>
<keyword evidence="6 13" id="KW-0812">Transmembrane</keyword>
<dbReference type="Gene3D" id="3.40.720.10">
    <property type="entry name" value="Alkaline Phosphatase, subunit A"/>
    <property type="match status" value="1"/>
</dbReference>
<dbReference type="EnsemblMetazoa" id="SMAR015562-RA">
    <property type="protein sequence ID" value="SMAR015562-PA"/>
    <property type="gene ID" value="SMAR015562"/>
</dbReference>
<reference evidence="14" key="2">
    <citation type="submission" date="2015-02" db="UniProtKB">
        <authorList>
            <consortium name="EnsemblMetazoa"/>
        </authorList>
    </citation>
    <scope>IDENTIFICATION</scope>
</reference>
<evidence type="ECO:0000256" key="8">
    <source>
        <dbReference type="ARBA" id="ARBA00022989"/>
    </source>
</evidence>
<comment type="pathway">
    <text evidence="2">Glycolipid biosynthesis; glycosylphosphatidylinositol-anchor biosynthesis.</text>
</comment>
<evidence type="ECO:0000256" key="3">
    <source>
        <dbReference type="ARBA" id="ARBA00008695"/>
    </source>
</evidence>
<dbReference type="eggNOG" id="KOG2126">
    <property type="taxonomic scope" value="Eukaryota"/>
</dbReference>
<keyword evidence="8 13" id="KW-1133">Transmembrane helix</keyword>
<feature type="transmembrane region" description="Helical" evidence="13">
    <location>
        <begin position="709"/>
        <end position="728"/>
    </location>
</feature>
<dbReference type="SUPFAM" id="SSF53649">
    <property type="entry name" value="Alkaline phosphatase-like"/>
    <property type="match status" value="1"/>
</dbReference>
<reference evidence="15" key="1">
    <citation type="submission" date="2011-05" db="EMBL/GenBank/DDBJ databases">
        <authorList>
            <person name="Richards S.R."/>
            <person name="Qu J."/>
            <person name="Jiang H."/>
            <person name="Jhangiani S.N."/>
            <person name="Agravi P."/>
            <person name="Goodspeed R."/>
            <person name="Gross S."/>
            <person name="Mandapat C."/>
            <person name="Jackson L."/>
            <person name="Mathew T."/>
            <person name="Pu L."/>
            <person name="Thornton R."/>
            <person name="Saada N."/>
            <person name="Wilczek-Boney K.B."/>
            <person name="Lee S."/>
            <person name="Kovar C."/>
            <person name="Wu Y."/>
            <person name="Scherer S.E."/>
            <person name="Worley K.C."/>
            <person name="Muzny D.M."/>
            <person name="Gibbs R."/>
        </authorList>
    </citation>
    <scope>NUCLEOTIDE SEQUENCE</scope>
    <source>
        <strain evidence="15">Brora</strain>
    </source>
</reference>
<comment type="similarity">
    <text evidence="3">Belongs to the PIGG/PIGN/PIGO family. PIGO subfamily.</text>
</comment>
<dbReference type="Proteomes" id="UP000014500">
    <property type="component" value="Unassembled WGS sequence"/>
</dbReference>
<evidence type="ECO:0000256" key="9">
    <source>
        <dbReference type="ARBA" id="ARBA00023136"/>
    </source>
</evidence>
<dbReference type="AlphaFoldDB" id="T1JNY3"/>
<feature type="transmembrane region" description="Helical" evidence="13">
    <location>
        <begin position="7"/>
        <end position="25"/>
    </location>
</feature>
<organism evidence="14 15">
    <name type="scientific">Strigamia maritima</name>
    <name type="common">European centipede</name>
    <name type="synonym">Geophilus maritimus</name>
    <dbReference type="NCBI Taxonomy" id="126957"/>
    <lineage>
        <taxon>Eukaryota</taxon>
        <taxon>Metazoa</taxon>
        <taxon>Ecdysozoa</taxon>
        <taxon>Arthropoda</taxon>
        <taxon>Myriapoda</taxon>
        <taxon>Chilopoda</taxon>
        <taxon>Pleurostigmophora</taxon>
        <taxon>Geophilomorpha</taxon>
        <taxon>Linotaeniidae</taxon>
        <taxon>Strigamia</taxon>
    </lineage>
</organism>
<dbReference type="OMA" id="YPSFDIF"/>
<feature type="transmembrane region" description="Helical" evidence="13">
    <location>
        <begin position="769"/>
        <end position="796"/>
    </location>
</feature>
<dbReference type="HOGENOM" id="CLU_004298_2_0_1"/>
<keyword evidence="5" id="KW-0808">Transferase</keyword>
<evidence type="ECO:0000256" key="11">
    <source>
        <dbReference type="ARBA" id="ARBA00079084"/>
    </source>
</evidence>
<dbReference type="EMBL" id="JH432199">
    <property type="status" value="NOT_ANNOTATED_CDS"/>
    <property type="molecule type" value="Genomic_DNA"/>
</dbReference>
<keyword evidence="7" id="KW-0256">Endoplasmic reticulum</keyword>
<evidence type="ECO:0000256" key="10">
    <source>
        <dbReference type="ARBA" id="ARBA00023180"/>
    </source>
</evidence>
<feature type="transmembrane region" description="Helical" evidence="13">
    <location>
        <begin position="802"/>
        <end position="820"/>
    </location>
</feature>
<feature type="transmembrane region" description="Helical" evidence="13">
    <location>
        <begin position="633"/>
        <end position="653"/>
    </location>
</feature>
<dbReference type="PhylomeDB" id="T1JNY3"/>
<protein>
    <recommendedName>
        <fullName evidence="12">GPI ethanolamine phosphate transferase 3, catalytic subunit</fullName>
    </recommendedName>
    <alternativeName>
        <fullName evidence="11">Phosphatidylinositol-glycan biosynthesis class O protein</fullName>
    </alternativeName>
</protein>
<name>T1JNY3_STRMM</name>
<dbReference type="InterPro" id="IPR039524">
    <property type="entry name" value="PIGO/GPI13"/>
</dbReference>
<evidence type="ECO:0000256" key="2">
    <source>
        <dbReference type="ARBA" id="ARBA00004687"/>
    </source>
</evidence>
<keyword evidence="10" id="KW-0325">Glycoprotein</keyword>
<evidence type="ECO:0000313" key="14">
    <source>
        <dbReference type="EnsemblMetazoa" id="SMAR015562-PA"/>
    </source>
</evidence>
<evidence type="ECO:0000256" key="5">
    <source>
        <dbReference type="ARBA" id="ARBA00022679"/>
    </source>
</evidence>
<comment type="subcellular location">
    <subcellularLocation>
        <location evidence="1">Endoplasmic reticulum membrane</location>
        <topology evidence="1">Multi-pass membrane protein</topology>
    </subcellularLocation>
</comment>
<feature type="transmembrane region" description="Helical" evidence="13">
    <location>
        <begin position="467"/>
        <end position="486"/>
    </location>
</feature>
<feature type="transmembrane region" description="Helical" evidence="13">
    <location>
        <begin position="548"/>
        <end position="569"/>
    </location>
</feature>
<feature type="transmembrane region" description="Helical" evidence="13">
    <location>
        <begin position="492"/>
        <end position="512"/>
    </location>
</feature>
<dbReference type="GO" id="GO:0005789">
    <property type="term" value="C:endoplasmic reticulum membrane"/>
    <property type="evidence" value="ECO:0007669"/>
    <property type="project" value="UniProtKB-SubCell"/>
</dbReference>
<dbReference type="PANTHER" id="PTHR23071:SF1">
    <property type="entry name" value="GPI ETHANOLAMINE PHOSPHATE TRANSFERASE 3"/>
    <property type="match status" value="1"/>
</dbReference>
<dbReference type="STRING" id="126957.T1JNY3"/>
<dbReference type="CDD" id="cd16023">
    <property type="entry name" value="GPI_EPT_3"/>
    <property type="match status" value="1"/>
</dbReference>
<keyword evidence="4" id="KW-0337">GPI-anchor biosynthesis</keyword>
<evidence type="ECO:0000256" key="13">
    <source>
        <dbReference type="SAM" id="Phobius"/>
    </source>
</evidence>
<evidence type="ECO:0000313" key="15">
    <source>
        <dbReference type="Proteomes" id="UP000014500"/>
    </source>
</evidence>
<dbReference type="UniPathway" id="UPA00196"/>
<evidence type="ECO:0000256" key="1">
    <source>
        <dbReference type="ARBA" id="ARBA00004477"/>
    </source>
</evidence>
<feature type="transmembrane region" description="Helical" evidence="13">
    <location>
        <begin position="665"/>
        <end position="689"/>
    </location>
</feature>
<keyword evidence="15" id="KW-1185">Reference proteome</keyword>
<dbReference type="GO" id="GO:0051377">
    <property type="term" value="F:mannose-ethanolamine phosphotransferase activity"/>
    <property type="evidence" value="ECO:0007669"/>
    <property type="project" value="InterPro"/>
</dbReference>
<dbReference type="FunFam" id="3.40.720.10:FF:000041">
    <property type="entry name" value="GPI ethanolamine phosphate transferase 3"/>
    <property type="match status" value="1"/>
</dbReference>
<dbReference type="InterPro" id="IPR017850">
    <property type="entry name" value="Alkaline_phosphatase_core_sf"/>
</dbReference>
<proteinExistence type="inferred from homology"/>
<sequence length="1093" mass="123747">MTLLLNHISLLFWLLTLNTVGLYFFTRGFLLKRVVLNEKNQCNTLQKDFSPVFSSLGIPPSPCWLPRRFARAVFVIIDGLRYDFAKWNESALNPAPYENKLLTIYEVLTRHPHNSKLYKFIADAPTTTLQRIKGLTTGSLPTFIDMGSNFDTPEITEDNIIDQLVSAGKRIVFMGDDTWTGLFPGRFQTLYPFPSFNTKDLDTVDNGILEQLIPTMKSDQWDVIVAHFLGVDHCGHTYGPDHPLMGQKLNQLDLILKSVVSNLRDDSILFVLGDHGMSSSGDHGGDSREEVTSALFVYSPTIIDKSKQAADQTVLQIDLVPTVALLLGLPIPFGNLGSIIEDLVKLDDEKYSLPTAASYANAAQVNKYLQNYVAVADDFSSSDWTTVQSSYSRIKDSLSNTDKPYWENDLQQHCKNFLQLALSMCRKVWATFELSTMLCGITFTLIAILMAAYYTKLTHPIQSSTPIFCFFSSIINLSIVVFAFFQPQSEPSLLLLISLCLVVIPCLLFVVLTKPPNFFAFQTPLADGALSWLIFLIVAFSVSSNSYIINEAASLSFFLQILILVSAIYPRRIIRQVKRKWDLLTNHQIFRLLLCLLISLILRVCLYYQRCRPEQFWCVDHHLTHELTSGRQIRFLAALASVCLLAISFLAWLRHCGNLTHYPMSCIAVKYLTVFACACICYAWSLSYLPPTLRSSIPHWHSVWAHRNAFLSLGVLLFAFLCHPLLVYRSMPQASIPSFMSISVPQLFQHLKHNWRKHFATNLGDDIPVVYGLASVYSSGTVLCVFVAALGCILLLGTTFAPALFLLVTVLFLCLFLLSIRKMDLTENLDDVFNVSWTDVIIWTLLSSYFFFITGHQASISTIQWSAAFVGSNGELSDYIFPAVKVLINTFASQIIYGLGVYLLLIWPFTCQFIFPAVGSKLEFAKQGEIIFTHQEHLFMNSAFQLTSKYFCLQGLKVLLGTMLAATIHRRHLMVWALFAPRFIFEAIACLVGFASTFLSLMIIIRIHKYLGKWLTALEKKYREVVRYLNCEIEIPSKSSVEKSSMLLLLLYFIWVNADNQRSVAHESCSCDYLERCYVTADYPINFANNRRK</sequence>
<dbReference type="Pfam" id="PF01663">
    <property type="entry name" value="Phosphodiest"/>
    <property type="match status" value="1"/>
</dbReference>
<keyword evidence="9 13" id="KW-0472">Membrane</keyword>
<evidence type="ECO:0000256" key="12">
    <source>
        <dbReference type="ARBA" id="ARBA00093602"/>
    </source>
</evidence>
<feature type="transmembrane region" description="Helical" evidence="13">
    <location>
        <begin position="983"/>
        <end position="1005"/>
    </location>
</feature>
<feature type="transmembrane region" description="Helical" evidence="13">
    <location>
        <begin position="524"/>
        <end position="542"/>
    </location>
</feature>
<dbReference type="InterPro" id="IPR037675">
    <property type="entry name" value="PIG-O_N"/>
</dbReference>
<dbReference type="PANTHER" id="PTHR23071">
    <property type="entry name" value="PHOSPHATIDYLINOSITOL GLYCAN"/>
    <property type="match status" value="1"/>
</dbReference>
<evidence type="ECO:0000256" key="6">
    <source>
        <dbReference type="ARBA" id="ARBA00022692"/>
    </source>
</evidence>
<evidence type="ECO:0000256" key="7">
    <source>
        <dbReference type="ARBA" id="ARBA00022824"/>
    </source>
</evidence>
<feature type="transmembrane region" description="Helical" evidence="13">
    <location>
        <begin position="895"/>
        <end position="918"/>
    </location>
</feature>
<accession>T1JNY3</accession>
<feature type="transmembrane region" description="Helical" evidence="13">
    <location>
        <begin position="589"/>
        <end position="609"/>
    </location>
</feature>
<evidence type="ECO:0000256" key="4">
    <source>
        <dbReference type="ARBA" id="ARBA00022502"/>
    </source>
</evidence>
<feature type="transmembrane region" description="Helical" evidence="13">
    <location>
        <begin position="434"/>
        <end position="455"/>
    </location>
</feature>
<dbReference type="InterPro" id="IPR002591">
    <property type="entry name" value="Phosphodiest/P_Trfase"/>
</dbReference>
<dbReference type="GO" id="GO:0006506">
    <property type="term" value="P:GPI anchor biosynthetic process"/>
    <property type="evidence" value="ECO:0007669"/>
    <property type="project" value="UniProtKB-UniPathway"/>
</dbReference>